<organism evidence="1 2">
    <name type="scientific">Winogradskyella litoriviva</name>
    <dbReference type="NCBI Taxonomy" id="1220182"/>
    <lineage>
        <taxon>Bacteria</taxon>
        <taxon>Pseudomonadati</taxon>
        <taxon>Bacteroidota</taxon>
        <taxon>Flavobacteriia</taxon>
        <taxon>Flavobacteriales</taxon>
        <taxon>Flavobacteriaceae</taxon>
        <taxon>Winogradskyella</taxon>
    </lineage>
</organism>
<evidence type="ECO:0008006" key="3">
    <source>
        <dbReference type="Google" id="ProtNLM"/>
    </source>
</evidence>
<dbReference type="Proteomes" id="UP000805085">
    <property type="component" value="Unassembled WGS sequence"/>
</dbReference>
<evidence type="ECO:0000313" key="1">
    <source>
        <dbReference type="EMBL" id="NRD22800.1"/>
    </source>
</evidence>
<dbReference type="EMBL" id="JABRWQ010000002">
    <property type="protein sequence ID" value="NRD22800.1"/>
    <property type="molecule type" value="Genomic_DNA"/>
</dbReference>
<accession>A0ABX2E376</accession>
<proteinExistence type="predicted"/>
<name>A0ABX2E376_9FLAO</name>
<reference evidence="1 2" key="1">
    <citation type="journal article" date="2015" name="Int. J. Syst. Evol. Microbiol.">
        <title>Winogradskyella litoriviva sp. nov., isolated from coastal seawater.</title>
        <authorList>
            <person name="Nedashkovskaya O.I."/>
            <person name="Kukhlevskiy A.D."/>
            <person name="Zhukova N.V."/>
            <person name="Kim S.J."/>
            <person name="Rhee S.K."/>
            <person name="Mikhailov V.V."/>
        </authorList>
    </citation>
    <scope>NUCLEOTIDE SEQUENCE [LARGE SCALE GENOMIC DNA]</scope>
    <source>
        <strain evidence="1 2">KMM6491</strain>
    </source>
</reference>
<evidence type="ECO:0000313" key="2">
    <source>
        <dbReference type="Proteomes" id="UP000805085"/>
    </source>
</evidence>
<keyword evidence="2" id="KW-1185">Reference proteome</keyword>
<sequence length="140" mass="16580">MQSIRHSELYNEVLKELNYKFGDIFIFNGFLISEIKEGVSFSWEEHAKRIINDVLDYTKCDGKDLVYISHRIYSYSLVPTDWLKFFRNSFTIKGYGVIGYDDLSFVNTVIENLFFKKKIRRFNSVESAVNWAKSIDFLED</sequence>
<gene>
    <name evidence="1" type="ORF">HNV10_06085</name>
</gene>
<dbReference type="RefSeq" id="WP_173300432.1">
    <property type="nucleotide sequence ID" value="NZ_JABRWQ010000002.1"/>
</dbReference>
<protein>
    <recommendedName>
        <fullName evidence="3">SpoIIAA-like</fullName>
    </recommendedName>
</protein>
<comment type="caution">
    <text evidence="1">The sequence shown here is derived from an EMBL/GenBank/DDBJ whole genome shotgun (WGS) entry which is preliminary data.</text>
</comment>